<sequence>MPEKNLPRSMLTPTTGLGRNRPAAIGVNPHHWKGFADNARSTNLTETFDLGDLAFPYNNLVLVRELELDRGFERFKARLEQYLKSWHDNSPPARLTDADDPISFHFAHLRLLHGENPPELEKAIDDILNNAITYFGYIARDIFRAVFVDFQHVYNDNMAALNCLPEDLEAMLHTIVHSDVPSHSVIVIKSRHEVGLEVEQDIDFKSVRGVGIFACLLKAKRIYQRLDSIGVKWTSIPLAYANAREAKPFCSLILSIDVQPYTLV</sequence>
<keyword evidence="2" id="KW-1185">Reference proteome</keyword>
<reference evidence="1" key="1">
    <citation type="submission" date="2021-03" db="EMBL/GenBank/DDBJ databases">
        <title>Evolutionary priming and transition to the ectomycorrhizal habit in an iconic lineage of mushroom-forming fungi: is preadaptation a requirement?</title>
        <authorList>
            <consortium name="DOE Joint Genome Institute"/>
            <person name="Looney B.P."/>
            <person name="Miyauchi S."/>
            <person name="Morin E."/>
            <person name="Drula E."/>
            <person name="Courty P.E."/>
            <person name="Chicoki N."/>
            <person name="Fauchery L."/>
            <person name="Kohler A."/>
            <person name="Kuo A."/>
            <person name="LaButti K."/>
            <person name="Pangilinan J."/>
            <person name="Lipzen A."/>
            <person name="Riley R."/>
            <person name="Andreopoulos W."/>
            <person name="He G."/>
            <person name="Johnson J."/>
            <person name="Barry K.W."/>
            <person name="Grigoriev I.V."/>
            <person name="Nagy L."/>
            <person name="Hibbett D."/>
            <person name="Henrissat B."/>
            <person name="Matheny P.B."/>
            <person name="Labbe J."/>
            <person name="Martin A.F."/>
        </authorList>
    </citation>
    <scope>NUCLEOTIDE SEQUENCE</scope>
    <source>
        <strain evidence="1">BPL698</strain>
    </source>
</reference>
<gene>
    <name evidence="1" type="ORF">F5148DRAFT_1355950</name>
</gene>
<dbReference type="EMBL" id="JAGFNK010000094">
    <property type="protein sequence ID" value="KAI9508363.1"/>
    <property type="molecule type" value="Genomic_DNA"/>
</dbReference>
<accession>A0ACC0U9S9</accession>
<name>A0ACC0U9S9_9AGAM</name>
<evidence type="ECO:0000313" key="1">
    <source>
        <dbReference type="EMBL" id="KAI9508363.1"/>
    </source>
</evidence>
<organism evidence="1 2">
    <name type="scientific">Russula earlei</name>
    <dbReference type="NCBI Taxonomy" id="71964"/>
    <lineage>
        <taxon>Eukaryota</taxon>
        <taxon>Fungi</taxon>
        <taxon>Dikarya</taxon>
        <taxon>Basidiomycota</taxon>
        <taxon>Agaricomycotina</taxon>
        <taxon>Agaricomycetes</taxon>
        <taxon>Russulales</taxon>
        <taxon>Russulaceae</taxon>
        <taxon>Russula</taxon>
    </lineage>
</organism>
<protein>
    <submittedName>
        <fullName evidence="1">Uncharacterized protein</fullName>
    </submittedName>
</protein>
<comment type="caution">
    <text evidence="1">The sequence shown here is derived from an EMBL/GenBank/DDBJ whole genome shotgun (WGS) entry which is preliminary data.</text>
</comment>
<dbReference type="Proteomes" id="UP001207468">
    <property type="component" value="Unassembled WGS sequence"/>
</dbReference>
<proteinExistence type="predicted"/>
<evidence type="ECO:0000313" key="2">
    <source>
        <dbReference type="Proteomes" id="UP001207468"/>
    </source>
</evidence>